<evidence type="ECO:0000313" key="3">
    <source>
        <dbReference type="EMBL" id="QMT40865.1"/>
    </source>
</evidence>
<dbReference type="Pfam" id="PF00149">
    <property type="entry name" value="Metallophos"/>
    <property type="match status" value="1"/>
</dbReference>
<dbReference type="Gene3D" id="3.60.21.10">
    <property type="match status" value="1"/>
</dbReference>
<dbReference type="PANTHER" id="PTHR31302">
    <property type="entry name" value="TRANSMEMBRANE PROTEIN WITH METALLOPHOSPHOESTERASE DOMAIN-RELATED"/>
    <property type="match status" value="1"/>
</dbReference>
<accession>A0A7D7N3Y0</accession>
<feature type="transmembrane region" description="Helical" evidence="1">
    <location>
        <begin position="6"/>
        <end position="27"/>
    </location>
</feature>
<dbReference type="SUPFAM" id="SSF56300">
    <property type="entry name" value="Metallo-dependent phosphatases"/>
    <property type="match status" value="1"/>
</dbReference>
<dbReference type="PANTHER" id="PTHR31302:SF0">
    <property type="entry name" value="TRANSMEMBRANE PROTEIN WITH METALLOPHOSPHOESTERASE DOMAIN"/>
    <property type="match status" value="1"/>
</dbReference>
<keyword evidence="1" id="KW-0812">Transmembrane</keyword>
<feature type="transmembrane region" description="Helical" evidence="1">
    <location>
        <begin position="102"/>
        <end position="123"/>
    </location>
</feature>
<evidence type="ECO:0000256" key="1">
    <source>
        <dbReference type="SAM" id="Phobius"/>
    </source>
</evidence>
<dbReference type="EMBL" id="CP059567">
    <property type="protein sequence ID" value="QMT40865.1"/>
    <property type="molecule type" value="Genomic_DNA"/>
</dbReference>
<evidence type="ECO:0000313" key="4">
    <source>
        <dbReference type="Proteomes" id="UP000514752"/>
    </source>
</evidence>
<dbReference type="KEGG" id="nsg:H3L94_02065"/>
<keyword evidence="1" id="KW-0472">Membrane</keyword>
<dbReference type="InterPro" id="IPR004843">
    <property type="entry name" value="Calcineurin-like_PHP"/>
</dbReference>
<protein>
    <submittedName>
        <fullName evidence="3">Metallophosphoesterase</fullName>
    </submittedName>
</protein>
<sequence length="362" mass="41304">MLYFLLIAILLLQLFSWLCSRGLFWLLQGYLKPAARRTVRWLVFGIGNGLLLLSLLRVWPGVFRLSAGWMVLLWYGVLTVCAVWLLHLLLRRRIAPARLGSLLRPLAAALFMFLLGISVYNAYTPVVHHYRVAIDKPLPRPVRIGLASDTHLGVLFGARQLDRLSAIMQREQVDIILFPGDLMDDDTRAYRSENMQRHLQQLRAPLGVYATLGNHDLFGHQDAIRAELEAAGIRVLNDDVVRLDAGFWLVGRPDDLDRQRKSTAELLKSVDTREPVFLLDHRPTEIRLHQALPIDIQVSGHVHKGQVFPSNFIVDWIYDLSYGYQQRGLGHYFVTSGYGFWGVPFRLGSQSEVMIIDVVGRY</sequence>
<reference evidence="3 4" key="1">
    <citation type="submission" date="2020-07" db="EMBL/GenBank/DDBJ databases">
        <title>Genomic diversity of species in the Neisseriaceae family.</title>
        <authorList>
            <person name="Vincent A.T."/>
            <person name="Bernet E."/>
            <person name="Veyrier F.J."/>
        </authorList>
    </citation>
    <scope>NUCLEOTIDE SEQUENCE [LARGE SCALE GENOMIC DNA]</scope>
    <source>
        <strain evidence="3 4">DSM 22244</strain>
    </source>
</reference>
<feature type="domain" description="Calcineurin-like phosphoesterase" evidence="2">
    <location>
        <begin position="143"/>
        <end position="304"/>
    </location>
</feature>
<dbReference type="RefSeq" id="WP_182122461.1">
    <property type="nucleotide sequence ID" value="NZ_CP059567.1"/>
</dbReference>
<name>A0A7D7N3Y0_9NEIS</name>
<feature type="transmembrane region" description="Helical" evidence="1">
    <location>
        <begin position="71"/>
        <end position="90"/>
    </location>
</feature>
<gene>
    <name evidence="3" type="ORF">H3L94_02065</name>
</gene>
<dbReference type="AlphaFoldDB" id="A0A7D7N3Y0"/>
<feature type="transmembrane region" description="Helical" evidence="1">
    <location>
        <begin position="39"/>
        <end position="59"/>
    </location>
</feature>
<proteinExistence type="predicted"/>
<evidence type="ECO:0000259" key="2">
    <source>
        <dbReference type="Pfam" id="PF00149"/>
    </source>
</evidence>
<dbReference type="InterPro" id="IPR051158">
    <property type="entry name" value="Metallophosphoesterase_sf"/>
</dbReference>
<organism evidence="3 4">
    <name type="scientific">Neisseria shayeganii</name>
    <dbReference type="NCBI Taxonomy" id="607712"/>
    <lineage>
        <taxon>Bacteria</taxon>
        <taxon>Pseudomonadati</taxon>
        <taxon>Pseudomonadota</taxon>
        <taxon>Betaproteobacteria</taxon>
        <taxon>Neisseriales</taxon>
        <taxon>Neisseriaceae</taxon>
        <taxon>Neisseria</taxon>
    </lineage>
</organism>
<keyword evidence="1" id="KW-1133">Transmembrane helix</keyword>
<dbReference type="GO" id="GO:0016787">
    <property type="term" value="F:hydrolase activity"/>
    <property type="evidence" value="ECO:0007669"/>
    <property type="project" value="InterPro"/>
</dbReference>
<dbReference type="InterPro" id="IPR029052">
    <property type="entry name" value="Metallo-depent_PP-like"/>
</dbReference>
<dbReference type="Proteomes" id="UP000514752">
    <property type="component" value="Chromosome"/>
</dbReference>